<protein>
    <submittedName>
        <fullName evidence="4">SDR family NAD(P)-dependent oxidoreductase</fullName>
    </submittedName>
</protein>
<keyword evidence="5" id="KW-1185">Reference proteome</keyword>
<evidence type="ECO:0000313" key="5">
    <source>
        <dbReference type="Proteomes" id="UP000430345"/>
    </source>
</evidence>
<comment type="similarity">
    <text evidence="1 3">Belongs to the short-chain dehydrogenases/reductases (SDR) family.</text>
</comment>
<evidence type="ECO:0000256" key="2">
    <source>
        <dbReference type="ARBA" id="ARBA00023002"/>
    </source>
</evidence>
<dbReference type="Proteomes" id="UP000430345">
    <property type="component" value="Unassembled WGS sequence"/>
</dbReference>
<dbReference type="PANTHER" id="PTHR44196">
    <property type="entry name" value="DEHYDROGENASE/REDUCTASE SDR FAMILY MEMBER 7B"/>
    <property type="match status" value="1"/>
</dbReference>
<dbReference type="AlphaFoldDB" id="A0A6I1MVV0"/>
<dbReference type="EMBL" id="WHJC01000189">
    <property type="protein sequence ID" value="MPQ44299.1"/>
    <property type="molecule type" value="Genomic_DNA"/>
</dbReference>
<accession>A0A6I1MVV0</accession>
<reference evidence="4 5" key="1">
    <citation type="submission" date="2019-10" db="EMBL/GenBank/DDBJ databases">
        <title>The Genome Sequence of Clostridium tarantellae Isolated from Fish Brain.</title>
        <authorList>
            <person name="Bano L."/>
            <person name="Kiel M."/>
            <person name="Sales G."/>
            <person name="Doxey A.C."/>
            <person name="Mansfield M.J."/>
            <person name="Schiavone M."/>
            <person name="Rossetto O."/>
            <person name="Pirazzini M."/>
            <person name="Dobrindt U."/>
            <person name="Montecucco C."/>
        </authorList>
    </citation>
    <scope>NUCLEOTIDE SEQUENCE [LARGE SCALE GENOMIC DNA]</scope>
    <source>
        <strain evidence="4 5">DSM 3997</strain>
    </source>
</reference>
<dbReference type="SUPFAM" id="SSF51735">
    <property type="entry name" value="NAD(P)-binding Rossmann-fold domains"/>
    <property type="match status" value="1"/>
</dbReference>
<name>A0A6I1MVV0_9CLOT</name>
<dbReference type="GO" id="GO:0016020">
    <property type="term" value="C:membrane"/>
    <property type="evidence" value="ECO:0007669"/>
    <property type="project" value="TreeGrafter"/>
</dbReference>
<dbReference type="InterPro" id="IPR002347">
    <property type="entry name" value="SDR_fam"/>
</dbReference>
<organism evidence="4 5">
    <name type="scientific">Clostridium tarantellae</name>
    <dbReference type="NCBI Taxonomy" id="39493"/>
    <lineage>
        <taxon>Bacteria</taxon>
        <taxon>Bacillati</taxon>
        <taxon>Bacillota</taxon>
        <taxon>Clostridia</taxon>
        <taxon>Eubacteriales</taxon>
        <taxon>Clostridiaceae</taxon>
        <taxon>Clostridium</taxon>
    </lineage>
</organism>
<dbReference type="Pfam" id="PF00106">
    <property type="entry name" value="adh_short"/>
    <property type="match status" value="1"/>
</dbReference>
<dbReference type="PRINTS" id="PR00080">
    <property type="entry name" value="SDRFAMILY"/>
</dbReference>
<dbReference type="RefSeq" id="WP_152890649.1">
    <property type="nucleotide sequence ID" value="NZ_WHJC01000189.1"/>
</dbReference>
<sequence>MNKLAVITGATSGIGYEFSKIFAKNNFNLLLTGRNETILKKMQIEFTCRYNIQVFIFVCDLSIKQSVKDIYEFIKNNNLQVDILVNNAGIGYNGLFENITWEKEEEIISLNIIALTYLTKLLLNDMKKVGKGKILNVASTGAYQPGPLINVYYATKAYVLSFSQALREEVKELNITVTTLCPGATKTNFSKRAGKGDLKVAMSAEFVARKGFTALMKNKAVCIPGFINKILVVISKILPSNLNAKAVKIIQKKAICNK</sequence>
<dbReference type="PRINTS" id="PR00081">
    <property type="entry name" value="GDHRDH"/>
</dbReference>
<dbReference type="GO" id="GO:0016491">
    <property type="term" value="F:oxidoreductase activity"/>
    <property type="evidence" value="ECO:0007669"/>
    <property type="project" value="UniProtKB-KW"/>
</dbReference>
<comment type="caution">
    <text evidence="4">The sequence shown here is derived from an EMBL/GenBank/DDBJ whole genome shotgun (WGS) entry which is preliminary data.</text>
</comment>
<evidence type="ECO:0000256" key="1">
    <source>
        <dbReference type="ARBA" id="ARBA00006484"/>
    </source>
</evidence>
<dbReference type="InterPro" id="IPR036291">
    <property type="entry name" value="NAD(P)-bd_dom_sf"/>
</dbReference>
<keyword evidence="2" id="KW-0560">Oxidoreductase</keyword>
<proteinExistence type="inferred from homology"/>
<dbReference type="PIRSF" id="PIRSF000126">
    <property type="entry name" value="11-beta-HSD1"/>
    <property type="match status" value="1"/>
</dbReference>
<evidence type="ECO:0000256" key="3">
    <source>
        <dbReference type="RuleBase" id="RU000363"/>
    </source>
</evidence>
<dbReference type="OrthoDB" id="9808814at2"/>
<dbReference type="PANTHER" id="PTHR44196:SF2">
    <property type="entry name" value="SHORT-CHAIN DEHYDROGENASE-RELATED"/>
    <property type="match status" value="1"/>
</dbReference>
<gene>
    <name evidence="4" type="ORF">GBZ86_11065</name>
</gene>
<dbReference type="Gene3D" id="3.40.50.720">
    <property type="entry name" value="NAD(P)-binding Rossmann-like Domain"/>
    <property type="match status" value="1"/>
</dbReference>
<evidence type="ECO:0000313" key="4">
    <source>
        <dbReference type="EMBL" id="MPQ44299.1"/>
    </source>
</evidence>